<evidence type="ECO:0000313" key="3">
    <source>
        <dbReference type="Proteomes" id="UP000015105"/>
    </source>
</evidence>
<dbReference type="AlphaFoldDB" id="A0A453RJ96"/>
<proteinExistence type="predicted"/>
<protein>
    <submittedName>
        <fullName evidence="2">Uncharacterized protein</fullName>
    </submittedName>
</protein>
<dbReference type="EnsemblPlants" id="AET7Gv20597900.6">
    <property type="protein sequence ID" value="AET7Gv20597900.6"/>
    <property type="gene ID" value="AET7Gv20597900"/>
</dbReference>
<reference evidence="3" key="2">
    <citation type="journal article" date="2017" name="Nat. Plants">
        <title>The Aegilops tauschii genome reveals multiple impacts of transposons.</title>
        <authorList>
            <person name="Zhao G."/>
            <person name="Zou C."/>
            <person name="Li K."/>
            <person name="Wang K."/>
            <person name="Li T."/>
            <person name="Gao L."/>
            <person name="Zhang X."/>
            <person name="Wang H."/>
            <person name="Yang Z."/>
            <person name="Liu X."/>
            <person name="Jiang W."/>
            <person name="Mao L."/>
            <person name="Kong X."/>
            <person name="Jiao Y."/>
            <person name="Jia J."/>
        </authorList>
    </citation>
    <scope>NUCLEOTIDE SEQUENCE [LARGE SCALE GENOMIC DNA]</scope>
    <source>
        <strain evidence="3">cv. AL8/78</strain>
    </source>
</reference>
<reference evidence="2" key="3">
    <citation type="journal article" date="2017" name="Nature">
        <title>Genome sequence of the progenitor of the wheat D genome Aegilops tauschii.</title>
        <authorList>
            <person name="Luo M.C."/>
            <person name="Gu Y.Q."/>
            <person name="Puiu D."/>
            <person name="Wang H."/>
            <person name="Twardziok S.O."/>
            <person name="Deal K.R."/>
            <person name="Huo N."/>
            <person name="Zhu T."/>
            <person name="Wang L."/>
            <person name="Wang Y."/>
            <person name="McGuire P.E."/>
            <person name="Liu S."/>
            <person name="Long H."/>
            <person name="Ramasamy R.K."/>
            <person name="Rodriguez J.C."/>
            <person name="Van S.L."/>
            <person name="Yuan L."/>
            <person name="Wang Z."/>
            <person name="Xia Z."/>
            <person name="Xiao L."/>
            <person name="Anderson O.D."/>
            <person name="Ouyang S."/>
            <person name="Liang Y."/>
            <person name="Zimin A.V."/>
            <person name="Pertea G."/>
            <person name="Qi P."/>
            <person name="Bennetzen J.L."/>
            <person name="Dai X."/>
            <person name="Dawson M.W."/>
            <person name="Muller H.G."/>
            <person name="Kugler K."/>
            <person name="Rivarola-Duarte L."/>
            <person name="Spannagl M."/>
            <person name="Mayer K.F.X."/>
            <person name="Lu F.H."/>
            <person name="Bevan M.W."/>
            <person name="Leroy P."/>
            <person name="Li P."/>
            <person name="You F.M."/>
            <person name="Sun Q."/>
            <person name="Liu Z."/>
            <person name="Lyons E."/>
            <person name="Wicker T."/>
            <person name="Salzberg S.L."/>
            <person name="Devos K.M."/>
            <person name="Dvorak J."/>
        </authorList>
    </citation>
    <scope>NUCLEOTIDE SEQUENCE [LARGE SCALE GENOMIC DNA]</scope>
    <source>
        <strain evidence="2">cv. AL8/78</strain>
    </source>
</reference>
<dbReference type="EnsemblPlants" id="AET7Gv20597900.5">
    <property type="protein sequence ID" value="AET7Gv20597900.5"/>
    <property type="gene ID" value="AET7Gv20597900"/>
</dbReference>
<evidence type="ECO:0000256" key="1">
    <source>
        <dbReference type="SAM" id="MobiDB-lite"/>
    </source>
</evidence>
<reference evidence="2" key="4">
    <citation type="submission" date="2019-03" db="UniProtKB">
        <authorList>
            <consortium name="EnsemblPlants"/>
        </authorList>
    </citation>
    <scope>IDENTIFICATION</scope>
</reference>
<keyword evidence="3" id="KW-1185">Reference proteome</keyword>
<accession>A0A453RJ96</accession>
<feature type="compositionally biased region" description="Basic residues" evidence="1">
    <location>
        <begin position="49"/>
        <end position="66"/>
    </location>
</feature>
<dbReference type="EnsemblPlants" id="AET7Gv20597900.7">
    <property type="protein sequence ID" value="AET7Gv20597900.7"/>
    <property type="gene ID" value="AET7Gv20597900"/>
</dbReference>
<dbReference type="Gramene" id="AET7Gv20597900.7">
    <property type="protein sequence ID" value="AET7Gv20597900.7"/>
    <property type="gene ID" value="AET7Gv20597900"/>
</dbReference>
<sequence>QSGFLSFPKLQPPTPSPNHVLFPRPPSTICSPIFVVLPTLPSSNAQLHEHRRHRKPPPPPPRHCRHPSAGGSASLATRAVAAVTAYAAIGYRYPRFAGASAFPPSVWRPEWKAMDLGCAWLHKTLGARKAGKPPTRWPWVAHWRFETCYGVILCNLHENCRSYRCGRPISNRYVLDNTQFEILDS</sequence>
<dbReference type="Gramene" id="AET7Gv20597900.5">
    <property type="protein sequence ID" value="AET7Gv20597900.5"/>
    <property type="gene ID" value="AET7Gv20597900"/>
</dbReference>
<reference evidence="3" key="1">
    <citation type="journal article" date="2014" name="Science">
        <title>Ancient hybridizations among the ancestral genomes of bread wheat.</title>
        <authorList>
            <consortium name="International Wheat Genome Sequencing Consortium,"/>
            <person name="Marcussen T."/>
            <person name="Sandve S.R."/>
            <person name="Heier L."/>
            <person name="Spannagl M."/>
            <person name="Pfeifer M."/>
            <person name="Jakobsen K.S."/>
            <person name="Wulff B.B."/>
            <person name="Steuernagel B."/>
            <person name="Mayer K.F."/>
            <person name="Olsen O.A."/>
        </authorList>
    </citation>
    <scope>NUCLEOTIDE SEQUENCE [LARGE SCALE GENOMIC DNA]</scope>
    <source>
        <strain evidence="3">cv. AL8/78</strain>
    </source>
</reference>
<dbReference type="Proteomes" id="UP000015105">
    <property type="component" value="Chromosome 7D"/>
</dbReference>
<dbReference type="Gramene" id="AET7Gv20597900.6">
    <property type="protein sequence ID" value="AET7Gv20597900.6"/>
    <property type="gene ID" value="AET7Gv20597900"/>
</dbReference>
<name>A0A453RJ96_AEGTS</name>
<evidence type="ECO:0000313" key="2">
    <source>
        <dbReference type="EnsemblPlants" id="AET7Gv20597900.6"/>
    </source>
</evidence>
<reference evidence="2" key="5">
    <citation type="journal article" date="2021" name="G3 (Bethesda)">
        <title>Aegilops tauschii genome assembly Aet v5.0 features greater sequence contiguity and improved annotation.</title>
        <authorList>
            <person name="Wang L."/>
            <person name="Zhu T."/>
            <person name="Rodriguez J.C."/>
            <person name="Deal K.R."/>
            <person name="Dubcovsky J."/>
            <person name="McGuire P.E."/>
            <person name="Lux T."/>
            <person name="Spannagl M."/>
            <person name="Mayer K.F.X."/>
            <person name="Baldrich P."/>
            <person name="Meyers B.C."/>
            <person name="Huo N."/>
            <person name="Gu Y.Q."/>
            <person name="Zhou H."/>
            <person name="Devos K.M."/>
            <person name="Bennetzen J.L."/>
            <person name="Unver T."/>
            <person name="Budak H."/>
            <person name="Gulick P.J."/>
            <person name="Galiba G."/>
            <person name="Kalapos B."/>
            <person name="Nelson D.R."/>
            <person name="Li P."/>
            <person name="You F.M."/>
            <person name="Luo M.C."/>
            <person name="Dvorak J."/>
        </authorList>
    </citation>
    <scope>NUCLEOTIDE SEQUENCE [LARGE SCALE GENOMIC DNA]</scope>
    <source>
        <strain evidence="2">cv. AL8/78</strain>
    </source>
</reference>
<feature type="region of interest" description="Disordered" evidence="1">
    <location>
        <begin position="45"/>
        <end position="71"/>
    </location>
</feature>
<organism evidence="2 3">
    <name type="scientific">Aegilops tauschii subsp. strangulata</name>
    <name type="common">Goatgrass</name>
    <dbReference type="NCBI Taxonomy" id="200361"/>
    <lineage>
        <taxon>Eukaryota</taxon>
        <taxon>Viridiplantae</taxon>
        <taxon>Streptophyta</taxon>
        <taxon>Embryophyta</taxon>
        <taxon>Tracheophyta</taxon>
        <taxon>Spermatophyta</taxon>
        <taxon>Magnoliopsida</taxon>
        <taxon>Liliopsida</taxon>
        <taxon>Poales</taxon>
        <taxon>Poaceae</taxon>
        <taxon>BOP clade</taxon>
        <taxon>Pooideae</taxon>
        <taxon>Triticodae</taxon>
        <taxon>Triticeae</taxon>
        <taxon>Triticinae</taxon>
        <taxon>Aegilops</taxon>
    </lineage>
</organism>